<evidence type="ECO:0000313" key="2">
    <source>
        <dbReference type="EMBL" id="CAG2130353.1"/>
    </source>
</evidence>
<keyword evidence="1" id="KW-0472">Membrane</keyword>
<evidence type="ECO:0008006" key="4">
    <source>
        <dbReference type="Google" id="ProtNLM"/>
    </source>
</evidence>
<feature type="transmembrane region" description="Helical" evidence="1">
    <location>
        <begin position="12"/>
        <end position="32"/>
    </location>
</feature>
<dbReference type="Pfam" id="PF11391">
    <property type="entry name" value="DUF2798"/>
    <property type="match status" value="1"/>
</dbReference>
<proteinExistence type="predicted"/>
<dbReference type="Proteomes" id="UP000672934">
    <property type="component" value="Unassembled WGS sequence"/>
</dbReference>
<protein>
    <recommendedName>
        <fullName evidence="4">DUF2798 domain-containing protein</fullName>
    </recommendedName>
</protein>
<accession>A0A916N2M7</accession>
<feature type="transmembrane region" description="Helical" evidence="1">
    <location>
        <begin position="38"/>
        <end position="60"/>
    </location>
</feature>
<organism evidence="2 3">
    <name type="scientific">Cupriavidus yeoncheonensis</name>
    <dbReference type="NCBI Taxonomy" id="1462994"/>
    <lineage>
        <taxon>Bacteria</taxon>
        <taxon>Pseudomonadati</taxon>
        <taxon>Pseudomonadota</taxon>
        <taxon>Betaproteobacteria</taxon>
        <taxon>Burkholderiales</taxon>
        <taxon>Burkholderiaceae</taxon>
        <taxon>Cupriavidus</taxon>
    </lineage>
</organism>
<keyword evidence="1" id="KW-0812">Transmembrane</keyword>
<comment type="caution">
    <text evidence="2">The sequence shown here is derived from an EMBL/GenBank/DDBJ whole genome shotgun (WGS) entry which is preliminary data.</text>
</comment>
<dbReference type="RefSeq" id="WP_211945805.1">
    <property type="nucleotide sequence ID" value="NZ_CAJPUY010000002.1"/>
</dbReference>
<keyword evidence="1" id="KW-1133">Transmembrane helix</keyword>
<evidence type="ECO:0000256" key="1">
    <source>
        <dbReference type="SAM" id="Phobius"/>
    </source>
</evidence>
<name>A0A916N2M7_9BURK</name>
<sequence>MIPKKYGPQLFSLVLSGLMSLIVAGISTYRAVGLVPDFAGMWVSAWLTAWLVAFPAVLLVTPVARRAVQALVVEE</sequence>
<dbReference type="EMBL" id="CAJPUY010000002">
    <property type="protein sequence ID" value="CAG2130353.1"/>
    <property type="molecule type" value="Genomic_DNA"/>
</dbReference>
<evidence type="ECO:0000313" key="3">
    <source>
        <dbReference type="Proteomes" id="UP000672934"/>
    </source>
</evidence>
<keyword evidence="3" id="KW-1185">Reference proteome</keyword>
<dbReference type="AlphaFoldDB" id="A0A916N2M7"/>
<reference evidence="2" key="1">
    <citation type="submission" date="2021-03" db="EMBL/GenBank/DDBJ databases">
        <authorList>
            <person name="Peeters C."/>
        </authorList>
    </citation>
    <scope>NUCLEOTIDE SEQUENCE</scope>
    <source>
        <strain evidence="2">LMG 31506</strain>
    </source>
</reference>
<dbReference type="InterPro" id="IPR021529">
    <property type="entry name" value="DUF2798"/>
</dbReference>
<gene>
    <name evidence="2" type="ORF">LMG31506_00798</name>
</gene>